<accession>A0A1G7TIC0</accession>
<keyword evidence="1" id="KW-0812">Transmembrane</keyword>
<dbReference type="EMBL" id="FNCS01000020">
    <property type="protein sequence ID" value="SDH08703.1"/>
    <property type="molecule type" value="Genomic_DNA"/>
</dbReference>
<evidence type="ECO:0000313" key="4">
    <source>
        <dbReference type="Proteomes" id="UP000199495"/>
    </source>
</evidence>
<keyword evidence="4" id="KW-1185">Reference proteome</keyword>
<keyword evidence="1" id="KW-0472">Membrane</keyword>
<dbReference type="RefSeq" id="WP_090592562.1">
    <property type="nucleotide sequence ID" value="NZ_FNCS01000002.1"/>
</dbReference>
<dbReference type="OrthoDB" id="7960915at2"/>
<dbReference type="AlphaFoldDB" id="A0A1G7TIC0"/>
<keyword evidence="1" id="KW-1133">Transmembrane helix</keyword>
<protein>
    <submittedName>
        <fullName evidence="2">Uncharacterized protein</fullName>
    </submittedName>
</protein>
<dbReference type="EMBL" id="FNCS01000002">
    <property type="protein sequence ID" value="SDG34290.1"/>
    <property type="molecule type" value="Genomic_DNA"/>
</dbReference>
<sequence length="91" mass="10042">MTLKDDEPFSAIQLAQLKMVVREAVKEEMADAGLRIDDASHQDEAKEDFRFVRRLRKAVDGATGKIGAAVVLGLTSGVLWLIYQGIRIAVK</sequence>
<organism evidence="2 4">
    <name type="scientific">Pelagibacterium luteolum</name>
    <dbReference type="NCBI Taxonomy" id="440168"/>
    <lineage>
        <taxon>Bacteria</taxon>
        <taxon>Pseudomonadati</taxon>
        <taxon>Pseudomonadota</taxon>
        <taxon>Alphaproteobacteria</taxon>
        <taxon>Hyphomicrobiales</taxon>
        <taxon>Devosiaceae</taxon>
        <taxon>Pelagibacterium</taxon>
    </lineage>
</organism>
<reference evidence="2 4" key="1">
    <citation type="submission" date="2016-10" db="EMBL/GenBank/DDBJ databases">
        <authorList>
            <person name="de Groot N.N."/>
        </authorList>
    </citation>
    <scope>NUCLEOTIDE SEQUENCE [LARGE SCALE GENOMIC DNA]</scope>
    <source>
        <strain evidence="2 4">CGMCC 1.10267</strain>
    </source>
</reference>
<evidence type="ECO:0000256" key="1">
    <source>
        <dbReference type="SAM" id="Phobius"/>
    </source>
</evidence>
<feature type="transmembrane region" description="Helical" evidence="1">
    <location>
        <begin position="66"/>
        <end position="83"/>
    </location>
</feature>
<dbReference type="STRING" id="440168.SAMN04487974_102111"/>
<name>A0A1G7TIC0_9HYPH</name>
<evidence type="ECO:0000313" key="2">
    <source>
        <dbReference type="EMBL" id="SDG34290.1"/>
    </source>
</evidence>
<dbReference type="Proteomes" id="UP000199495">
    <property type="component" value="Unassembled WGS sequence"/>
</dbReference>
<proteinExistence type="predicted"/>
<gene>
    <name evidence="2" type="ORF">SAMN04487974_102111</name>
    <name evidence="3" type="ORF">SAMN04487974_12047</name>
</gene>
<evidence type="ECO:0000313" key="3">
    <source>
        <dbReference type="EMBL" id="SDH08703.1"/>
    </source>
</evidence>